<dbReference type="InterPro" id="IPR000838">
    <property type="entry name" value="RNA_pol_sigma70_ECF_CS"/>
</dbReference>
<evidence type="ECO:0000259" key="7">
    <source>
        <dbReference type="Pfam" id="PF04542"/>
    </source>
</evidence>
<keyword evidence="3 6" id="KW-0731">Sigma factor</keyword>
<dbReference type="Proteomes" id="UP001597110">
    <property type="component" value="Unassembled WGS sequence"/>
</dbReference>
<dbReference type="PANTHER" id="PTHR43133">
    <property type="entry name" value="RNA POLYMERASE ECF-TYPE SIGMA FACTO"/>
    <property type="match status" value="1"/>
</dbReference>
<dbReference type="EMBL" id="JBHTIF010000001">
    <property type="protein sequence ID" value="MFD0726116.1"/>
    <property type="molecule type" value="Genomic_DNA"/>
</dbReference>
<dbReference type="PANTHER" id="PTHR43133:SF8">
    <property type="entry name" value="RNA POLYMERASE SIGMA FACTOR HI_1459-RELATED"/>
    <property type="match status" value="1"/>
</dbReference>
<dbReference type="InterPro" id="IPR039425">
    <property type="entry name" value="RNA_pol_sigma-70-like"/>
</dbReference>
<gene>
    <name evidence="8" type="ORF">ACFQ0E_10990</name>
</gene>
<dbReference type="Pfam" id="PF04542">
    <property type="entry name" value="Sigma70_r2"/>
    <property type="match status" value="1"/>
</dbReference>
<dbReference type="Gene3D" id="1.10.10.10">
    <property type="entry name" value="Winged helix-like DNA-binding domain superfamily/Winged helix DNA-binding domain"/>
    <property type="match status" value="1"/>
</dbReference>
<reference evidence="9" key="1">
    <citation type="journal article" date="2019" name="Int. J. Syst. Evol. Microbiol.">
        <title>The Global Catalogue of Microorganisms (GCM) 10K type strain sequencing project: providing services to taxonomists for standard genome sequencing and annotation.</title>
        <authorList>
            <consortium name="The Broad Institute Genomics Platform"/>
            <consortium name="The Broad Institute Genome Sequencing Center for Infectious Disease"/>
            <person name="Wu L."/>
            <person name="Ma J."/>
        </authorList>
    </citation>
    <scope>NUCLEOTIDE SEQUENCE [LARGE SCALE GENOMIC DNA]</scope>
    <source>
        <strain evidence="9">CCUG 55585</strain>
    </source>
</reference>
<protein>
    <recommendedName>
        <fullName evidence="6">RNA polymerase sigma factor</fullName>
    </recommendedName>
</protein>
<accession>A0ABW2YCI6</accession>
<evidence type="ECO:0000256" key="3">
    <source>
        <dbReference type="ARBA" id="ARBA00023082"/>
    </source>
</evidence>
<keyword evidence="4 6" id="KW-0238">DNA-binding</keyword>
<evidence type="ECO:0000313" key="9">
    <source>
        <dbReference type="Proteomes" id="UP001597110"/>
    </source>
</evidence>
<name>A0ABW2YCI6_9GAMM</name>
<evidence type="ECO:0000256" key="2">
    <source>
        <dbReference type="ARBA" id="ARBA00023015"/>
    </source>
</evidence>
<dbReference type="RefSeq" id="WP_386823676.1">
    <property type="nucleotide sequence ID" value="NZ_JBHTIF010000001.1"/>
</dbReference>
<evidence type="ECO:0000256" key="6">
    <source>
        <dbReference type="RuleBase" id="RU000716"/>
    </source>
</evidence>
<comment type="similarity">
    <text evidence="1 6">Belongs to the sigma-70 factor family. ECF subfamily.</text>
</comment>
<dbReference type="SUPFAM" id="SSF88946">
    <property type="entry name" value="Sigma2 domain of RNA polymerase sigma factors"/>
    <property type="match status" value="1"/>
</dbReference>
<proteinExistence type="inferred from homology"/>
<keyword evidence="9" id="KW-1185">Reference proteome</keyword>
<dbReference type="InterPro" id="IPR013325">
    <property type="entry name" value="RNA_pol_sigma_r2"/>
</dbReference>
<comment type="caution">
    <text evidence="8">The sequence shown here is derived from an EMBL/GenBank/DDBJ whole genome shotgun (WGS) entry which is preliminary data.</text>
</comment>
<sequence length="210" mass="22978">MDIDLYRRLRSVARRHARNAAEAEDLVQDALLIALEERRDALDAGALPWLSGVIRQRALMQARSAIRRRRREVAVAAPTDEVVPSPDAAPDATDLLARLPPAARRLAVLALHGLGHEEIRWILDIPDTAFRQRLTRIRKALGTMSTGQRAEALALAYVRDPARSVDLQFGLVRRALKAALAGRDGLGSHDPDGHLLVVRTRAHTSAGGGN</sequence>
<evidence type="ECO:0000256" key="1">
    <source>
        <dbReference type="ARBA" id="ARBA00010641"/>
    </source>
</evidence>
<keyword evidence="2 6" id="KW-0805">Transcription regulation</keyword>
<evidence type="ECO:0000256" key="4">
    <source>
        <dbReference type="ARBA" id="ARBA00023125"/>
    </source>
</evidence>
<organism evidence="8 9">
    <name type="scientific">Lysobacter brunescens</name>
    <dbReference type="NCBI Taxonomy" id="262323"/>
    <lineage>
        <taxon>Bacteria</taxon>
        <taxon>Pseudomonadati</taxon>
        <taxon>Pseudomonadota</taxon>
        <taxon>Gammaproteobacteria</taxon>
        <taxon>Lysobacterales</taxon>
        <taxon>Lysobacteraceae</taxon>
        <taxon>Lysobacter</taxon>
    </lineage>
</organism>
<evidence type="ECO:0000256" key="5">
    <source>
        <dbReference type="ARBA" id="ARBA00023163"/>
    </source>
</evidence>
<keyword evidence="5 6" id="KW-0804">Transcription</keyword>
<dbReference type="SUPFAM" id="SSF88659">
    <property type="entry name" value="Sigma3 and sigma4 domains of RNA polymerase sigma factors"/>
    <property type="match status" value="1"/>
</dbReference>
<dbReference type="InterPro" id="IPR036388">
    <property type="entry name" value="WH-like_DNA-bd_sf"/>
</dbReference>
<feature type="domain" description="RNA polymerase sigma-70 region 2" evidence="7">
    <location>
        <begin position="5"/>
        <end position="65"/>
    </location>
</feature>
<dbReference type="Gene3D" id="1.10.1740.10">
    <property type="match status" value="1"/>
</dbReference>
<dbReference type="InterPro" id="IPR007627">
    <property type="entry name" value="RNA_pol_sigma70_r2"/>
</dbReference>
<dbReference type="PROSITE" id="PS01063">
    <property type="entry name" value="SIGMA70_ECF"/>
    <property type="match status" value="1"/>
</dbReference>
<dbReference type="InterPro" id="IPR013324">
    <property type="entry name" value="RNA_pol_sigma_r3/r4-like"/>
</dbReference>
<evidence type="ECO:0000313" key="8">
    <source>
        <dbReference type="EMBL" id="MFD0726116.1"/>
    </source>
</evidence>